<keyword evidence="3" id="KW-1185">Reference proteome</keyword>
<dbReference type="EMBL" id="NDXW01000001">
    <property type="protein sequence ID" value="RDH43710.1"/>
    <property type="molecule type" value="Genomic_DNA"/>
</dbReference>
<comment type="caution">
    <text evidence="2">The sequence shown here is derived from an EMBL/GenBank/DDBJ whole genome shotgun (WGS) entry which is preliminary data.</text>
</comment>
<feature type="chain" id="PRO_5020811527" evidence="1">
    <location>
        <begin position="19"/>
        <end position="169"/>
    </location>
</feature>
<reference evidence="2 3" key="1">
    <citation type="submission" date="2017-04" db="EMBL/GenBank/DDBJ databases">
        <title>Draft genome sequence of Zooshikella ganghwensis VG4 isolated from Red Sea sediments.</title>
        <authorList>
            <person name="Rehman Z."/>
            <person name="Alam I."/>
            <person name="Kamau A."/>
            <person name="Bajic V."/>
            <person name="Leiknes T."/>
        </authorList>
    </citation>
    <scope>NUCLEOTIDE SEQUENCE [LARGE SCALE GENOMIC DNA]</scope>
    <source>
        <strain evidence="2 3">VG4</strain>
    </source>
</reference>
<evidence type="ECO:0000313" key="3">
    <source>
        <dbReference type="Proteomes" id="UP000257039"/>
    </source>
</evidence>
<accession>A0A4P9VNL7</accession>
<gene>
    <name evidence="2" type="ORF">B9G39_09805</name>
</gene>
<evidence type="ECO:0000313" key="2">
    <source>
        <dbReference type="EMBL" id="RDH43710.1"/>
    </source>
</evidence>
<sequence>MNYIQVIFLLLIALKANGNEVVADSFNYDFFKDSKHMLEWLHPEPFDAIKSNFEDNFDQQVPGSKLIGLEVIEKPEWLTGAIPIEGDEDHARLKRAGVAFSFSVRVKTPENVIHEIKGVYTWVGVNMDNPEEEMQRTWVDINGTLEEYGSNGALIQRVYFESDENVEEK</sequence>
<protein>
    <submittedName>
        <fullName evidence="2">Uncharacterized protein</fullName>
    </submittedName>
</protein>
<name>A0A4P9VNL7_9GAMM</name>
<dbReference type="Proteomes" id="UP000257039">
    <property type="component" value="Unassembled WGS sequence"/>
</dbReference>
<feature type="signal peptide" evidence="1">
    <location>
        <begin position="1"/>
        <end position="18"/>
    </location>
</feature>
<evidence type="ECO:0000256" key="1">
    <source>
        <dbReference type="SAM" id="SignalP"/>
    </source>
</evidence>
<dbReference type="AlphaFoldDB" id="A0A4P9VNL7"/>
<keyword evidence="1" id="KW-0732">Signal</keyword>
<proteinExistence type="predicted"/>
<dbReference type="RefSeq" id="WP_094786977.1">
    <property type="nucleotide sequence ID" value="NZ_NDXW01000001.1"/>
</dbReference>
<organism evidence="2 3">
    <name type="scientific">Zooshikella ganghwensis</name>
    <dbReference type="NCBI Taxonomy" id="202772"/>
    <lineage>
        <taxon>Bacteria</taxon>
        <taxon>Pseudomonadati</taxon>
        <taxon>Pseudomonadota</taxon>
        <taxon>Gammaproteobacteria</taxon>
        <taxon>Oceanospirillales</taxon>
        <taxon>Zooshikellaceae</taxon>
        <taxon>Zooshikella</taxon>
    </lineage>
</organism>